<name>A0A3Q0CT49_MESAU</name>
<reference evidence="3" key="1">
    <citation type="submission" date="2025-08" db="UniProtKB">
        <authorList>
            <consortium name="RefSeq"/>
        </authorList>
    </citation>
    <scope>IDENTIFICATION</scope>
    <source>
        <tissue evidence="3">Liver</tissue>
    </source>
</reference>
<evidence type="ECO:0000313" key="3">
    <source>
        <dbReference type="RefSeq" id="XP_021085570.1"/>
    </source>
</evidence>
<accession>A0A3Q0CT49</accession>
<dbReference type="CTD" id="257144"/>
<feature type="compositionally biased region" description="Basic and acidic residues" evidence="1">
    <location>
        <begin position="120"/>
        <end position="132"/>
    </location>
</feature>
<feature type="region of interest" description="Disordered" evidence="1">
    <location>
        <begin position="103"/>
        <end position="152"/>
    </location>
</feature>
<dbReference type="InterPro" id="IPR031364">
    <property type="entry name" value="GC_assoc_lym"/>
</dbReference>
<evidence type="ECO:0000256" key="1">
    <source>
        <dbReference type="SAM" id="MobiDB-lite"/>
    </source>
</evidence>
<protein>
    <submittedName>
        <fullName evidence="3">Germinal center-associated signaling and motility protein isoform X1</fullName>
    </submittedName>
</protein>
<sequence length="185" mass="21354">MGNCLQREIGFRWQLNTRETHWNLGLQNVKQRTLSYFRCWSGCHIVEGCTCFPWKNISTFKARQESPKQNEGMTSAPMQQDNANQIYTEELCYILVDHKAPGGRPSGSSAEEFYENIPSKTERHRESSRGPETEYSVLRFPSTPHTPPSAEDEYELLVPSRLSCHAPQQPRPLRAPFETHFSHLQ</sequence>
<dbReference type="GO" id="GO:2000402">
    <property type="term" value="P:negative regulation of lymphocyte migration"/>
    <property type="evidence" value="ECO:0007669"/>
    <property type="project" value="TreeGrafter"/>
</dbReference>
<gene>
    <name evidence="3" type="primary">Gcsam</name>
</gene>
<keyword evidence="2" id="KW-1185">Reference proteome</keyword>
<dbReference type="PANTHER" id="PTHR35351">
    <property type="entry name" value="GERMINAL CENTER-ASSOCIATED SIGNALING AND MOTILITY-LIKE PROTEIN"/>
    <property type="match status" value="1"/>
</dbReference>
<dbReference type="RefSeq" id="XP_021085570.1">
    <property type="nucleotide sequence ID" value="XM_021229911.2"/>
</dbReference>
<evidence type="ECO:0000313" key="2">
    <source>
        <dbReference type="Proteomes" id="UP000886700"/>
    </source>
</evidence>
<dbReference type="GO" id="GO:0050855">
    <property type="term" value="P:regulation of B cell receptor signaling pathway"/>
    <property type="evidence" value="ECO:0007669"/>
    <property type="project" value="InterPro"/>
</dbReference>
<dbReference type="PANTHER" id="PTHR35351:SF2">
    <property type="entry name" value="GERMINAL CENTER-ASSOCIATED SIGNALING AND MOTILITY PROTEIN"/>
    <property type="match status" value="1"/>
</dbReference>
<dbReference type="Proteomes" id="UP000886700">
    <property type="component" value="Unplaced"/>
</dbReference>
<dbReference type="OrthoDB" id="9829486at2759"/>
<feature type="region of interest" description="Disordered" evidence="1">
    <location>
        <begin position="165"/>
        <end position="185"/>
    </location>
</feature>
<proteinExistence type="predicted"/>
<dbReference type="Pfam" id="PF15666">
    <property type="entry name" value="HGAL"/>
    <property type="match status" value="1"/>
</dbReference>
<dbReference type="GeneID" id="101831763"/>
<organism evidence="2 3">
    <name type="scientific">Mesocricetus auratus</name>
    <name type="common">Golden hamster</name>
    <dbReference type="NCBI Taxonomy" id="10036"/>
    <lineage>
        <taxon>Eukaryota</taxon>
        <taxon>Metazoa</taxon>
        <taxon>Chordata</taxon>
        <taxon>Craniata</taxon>
        <taxon>Vertebrata</taxon>
        <taxon>Euteleostomi</taxon>
        <taxon>Mammalia</taxon>
        <taxon>Eutheria</taxon>
        <taxon>Euarchontoglires</taxon>
        <taxon>Glires</taxon>
        <taxon>Rodentia</taxon>
        <taxon>Myomorpha</taxon>
        <taxon>Muroidea</taxon>
        <taxon>Cricetidae</taxon>
        <taxon>Cricetinae</taxon>
        <taxon>Mesocricetus</taxon>
    </lineage>
</organism>
<dbReference type="AlphaFoldDB" id="A0A3Q0CT49"/>